<evidence type="ECO:0000313" key="4">
    <source>
        <dbReference type="Proteomes" id="UP000187134"/>
    </source>
</evidence>
<dbReference type="OrthoDB" id="6678638at2"/>
<name>A0A1R1C4H1_PAEAM</name>
<organism evidence="3 4">
    <name type="scientific">Paenibacillus amylolyticus</name>
    <dbReference type="NCBI Taxonomy" id="1451"/>
    <lineage>
        <taxon>Bacteria</taxon>
        <taxon>Bacillati</taxon>
        <taxon>Bacillota</taxon>
        <taxon>Bacilli</taxon>
        <taxon>Bacillales</taxon>
        <taxon>Paenibacillaceae</taxon>
        <taxon>Paenibacillus</taxon>
    </lineage>
</organism>
<keyword evidence="2" id="KW-1133">Transmembrane helix</keyword>
<keyword evidence="2" id="KW-0472">Membrane</keyword>
<evidence type="ECO:0000256" key="1">
    <source>
        <dbReference type="SAM" id="Coils"/>
    </source>
</evidence>
<sequence length="235" mass="26782">MKIWPIVCIIIGVIFVWASSSWLINGFIDASYRGTFGDMFGAVNALFSGLAFAGLIYTIAVQRQELQAQRNSINMQTEELVLQREAIQMQTEELRLQRLESQRSADQLEGQKDLSNLQLAMSVVNDLIKTKQERLDTVAVSTQNTGWESGELAFRRIINENKGIAPYSKSLTTYIDLYFYILSFINSYDLKDEQKTLLQRLLRMHTIDEEIKVLYLAAESTNNQYRLGLLSSAGF</sequence>
<feature type="transmembrane region" description="Helical" evidence="2">
    <location>
        <begin position="7"/>
        <end position="28"/>
    </location>
</feature>
<protein>
    <recommendedName>
        <fullName evidence="5">Phage abortive infection protein</fullName>
    </recommendedName>
</protein>
<keyword evidence="2" id="KW-0812">Transmembrane</keyword>
<evidence type="ECO:0000313" key="3">
    <source>
        <dbReference type="EMBL" id="OMF17032.1"/>
    </source>
</evidence>
<feature type="coiled-coil region" evidence="1">
    <location>
        <begin position="82"/>
        <end position="109"/>
    </location>
</feature>
<proteinExistence type="predicted"/>
<evidence type="ECO:0000256" key="2">
    <source>
        <dbReference type="SAM" id="Phobius"/>
    </source>
</evidence>
<keyword evidence="1" id="KW-0175">Coiled coil</keyword>
<comment type="caution">
    <text evidence="3">The sequence shown here is derived from an EMBL/GenBank/DDBJ whole genome shotgun (WGS) entry which is preliminary data.</text>
</comment>
<evidence type="ECO:0008006" key="5">
    <source>
        <dbReference type="Google" id="ProtNLM"/>
    </source>
</evidence>
<dbReference type="EMBL" id="MRTJ01000001">
    <property type="protein sequence ID" value="OMF17032.1"/>
    <property type="molecule type" value="Genomic_DNA"/>
</dbReference>
<dbReference type="RefSeq" id="WP_076330432.1">
    <property type="nucleotide sequence ID" value="NZ_MRTJ01000001.1"/>
</dbReference>
<dbReference type="AlphaFoldDB" id="A0A1R1C4H1"/>
<reference evidence="3 4" key="1">
    <citation type="submission" date="2016-11" db="EMBL/GenBank/DDBJ databases">
        <title>Paenibacillus species isolates.</title>
        <authorList>
            <person name="Beno S.M."/>
        </authorList>
    </citation>
    <scope>NUCLEOTIDE SEQUENCE [LARGE SCALE GENOMIC DNA]</scope>
    <source>
        <strain evidence="3 4">FSL H8-0246</strain>
    </source>
</reference>
<accession>A0A1R1C4H1</accession>
<dbReference type="Proteomes" id="UP000187134">
    <property type="component" value="Unassembled WGS sequence"/>
</dbReference>
<feature type="transmembrane region" description="Helical" evidence="2">
    <location>
        <begin position="40"/>
        <end position="60"/>
    </location>
</feature>
<gene>
    <name evidence="3" type="ORF">BK131_03395</name>
</gene>